<dbReference type="PANTHER" id="PTHR43479:SF7">
    <property type="entry name" value="TETR-FAMILY TRANSCRIPTIONAL REGULATOR"/>
    <property type="match status" value="1"/>
</dbReference>
<name>A0A7S7MB57_9ACTN</name>
<feature type="domain" description="HTH tetR-type" evidence="3">
    <location>
        <begin position="10"/>
        <end position="70"/>
    </location>
</feature>
<dbReference type="RefSeq" id="WP_194372276.1">
    <property type="nucleotide sequence ID" value="NZ_CP063767.1"/>
</dbReference>
<keyword evidence="1 2" id="KW-0238">DNA-binding</keyword>
<dbReference type="EMBL" id="CP063767">
    <property type="protein sequence ID" value="QOY61178.1"/>
    <property type="molecule type" value="Genomic_DNA"/>
</dbReference>
<evidence type="ECO:0000313" key="4">
    <source>
        <dbReference type="EMBL" id="QOY61178.1"/>
    </source>
</evidence>
<accession>A0A7S7MB57</accession>
<reference evidence="4 5" key="1">
    <citation type="submission" date="2020-10" db="EMBL/GenBank/DDBJ databases">
        <title>Olsenella immobilis sp.nov., isolated from the mud in a fermentation cellar used for the production of Chinese strong-flavoured liquor.</title>
        <authorList>
            <person name="Lu L."/>
        </authorList>
    </citation>
    <scope>NUCLEOTIDE SEQUENCE [LARGE SCALE GENOMIC DNA]</scope>
    <source>
        <strain evidence="4 5">LZLJ-2</strain>
    </source>
</reference>
<dbReference type="InterPro" id="IPR001647">
    <property type="entry name" value="HTH_TetR"/>
</dbReference>
<dbReference type="InterPro" id="IPR023772">
    <property type="entry name" value="DNA-bd_HTH_TetR-type_CS"/>
</dbReference>
<keyword evidence="5" id="KW-1185">Reference proteome</keyword>
<dbReference type="PANTHER" id="PTHR43479">
    <property type="entry name" value="ACREF/ENVCD OPERON REPRESSOR-RELATED"/>
    <property type="match status" value="1"/>
</dbReference>
<dbReference type="PRINTS" id="PR00455">
    <property type="entry name" value="HTHTETR"/>
</dbReference>
<evidence type="ECO:0000256" key="2">
    <source>
        <dbReference type="PROSITE-ProRule" id="PRU00335"/>
    </source>
</evidence>
<feature type="DNA-binding region" description="H-T-H motif" evidence="2">
    <location>
        <begin position="33"/>
        <end position="52"/>
    </location>
</feature>
<evidence type="ECO:0000313" key="5">
    <source>
        <dbReference type="Proteomes" id="UP000593735"/>
    </source>
</evidence>
<dbReference type="Proteomes" id="UP000593735">
    <property type="component" value="Chromosome"/>
</dbReference>
<dbReference type="GO" id="GO:0003677">
    <property type="term" value="F:DNA binding"/>
    <property type="evidence" value="ECO:0007669"/>
    <property type="project" value="UniProtKB-UniRule"/>
</dbReference>
<dbReference type="PROSITE" id="PS01081">
    <property type="entry name" value="HTH_TETR_1"/>
    <property type="match status" value="1"/>
</dbReference>
<proteinExistence type="predicted"/>
<dbReference type="InterPro" id="IPR050624">
    <property type="entry name" value="HTH-type_Tx_Regulator"/>
</dbReference>
<organism evidence="4 5">
    <name type="scientific">Thermophilibacter immobilis</name>
    <dbReference type="NCBI Taxonomy" id="2779519"/>
    <lineage>
        <taxon>Bacteria</taxon>
        <taxon>Bacillati</taxon>
        <taxon>Actinomycetota</taxon>
        <taxon>Coriobacteriia</taxon>
        <taxon>Coriobacteriales</taxon>
        <taxon>Atopobiaceae</taxon>
        <taxon>Thermophilibacter</taxon>
    </lineage>
</organism>
<dbReference type="KEGG" id="tio:INP52_02970"/>
<sequence>MPAGRATRNTRTHARIKRAFTELIGERGLDALTVSDLTRRAGINRGTFYLHFIDKYDLLEQLEGDFMARLEEILLRPRDGGAAGLPEMFPRAAILESLEFASGDLEFVSAIAGRNGDAQFSTKLRQVMGSLLDQGLATTEQHVDGRGVFGEDYARELVLDHVLTIISLWLKRGGAETPERVADMISSAKDLRPSDLIA</sequence>
<evidence type="ECO:0000259" key="3">
    <source>
        <dbReference type="PROSITE" id="PS50977"/>
    </source>
</evidence>
<dbReference type="InterPro" id="IPR009057">
    <property type="entry name" value="Homeodomain-like_sf"/>
</dbReference>
<dbReference type="Gene3D" id="1.10.357.10">
    <property type="entry name" value="Tetracycline Repressor, domain 2"/>
    <property type="match status" value="1"/>
</dbReference>
<gene>
    <name evidence="4" type="ORF">INP52_02970</name>
</gene>
<dbReference type="SUPFAM" id="SSF46689">
    <property type="entry name" value="Homeodomain-like"/>
    <property type="match status" value="1"/>
</dbReference>
<dbReference type="Pfam" id="PF00440">
    <property type="entry name" value="TetR_N"/>
    <property type="match status" value="1"/>
</dbReference>
<dbReference type="AlphaFoldDB" id="A0A7S7MB57"/>
<protein>
    <submittedName>
        <fullName evidence="4">TetR/AcrR family transcriptional regulator</fullName>
    </submittedName>
</protein>
<evidence type="ECO:0000256" key="1">
    <source>
        <dbReference type="ARBA" id="ARBA00023125"/>
    </source>
</evidence>
<dbReference type="PROSITE" id="PS50977">
    <property type="entry name" value="HTH_TETR_2"/>
    <property type="match status" value="1"/>
</dbReference>